<protein>
    <recommendedName>
        <fullName evidence="4">Outer membrane lipoprotein-sorting protein</fullName>
    </recommendedName>
</protein>
<feature type="chain" id="PRO_5011735216" description="Outer membrane lipoprotein-sorting protein" evidence="1">
    <location>
        <begin position="31"/>
        <end position="210"/>
    </location>
</feature>
<reference evidence="3" key="1">
    <citation type="submission" date="2016-10" db="EMBL/GenBank/DDBJ databases">
        <authorList>
            <person name="Varghese N."/>
            <person name="Submissions S."/>
        </authorList>
    </citation>
    <scope>NUCLEOTIDE SEQUENCE [LARGE SCALE GENOMIC DNA]</scope>
    <source>
        <strain evidence="3">DSM 23095</strain>
    </source>
</reference>
<sequence length="210" mass="24298">MMGEAAAKTWKRSALFAVLMSFVFGGQLSAQNQTQVDNYEIRVAGFKIGDLEAKLTKNGNNKNFLLQSEVSFWFFGKIFLNHEIDCQYLEDQLISSRVSSQSNRGDFITEIDWMENHYQVEAETYKYENSTTIQRVIEGSTAKFYFEKPQDGDEIVSETFGLLSEVKEVEKDVFEIEINGNRNRFYYTGQELTKVLIQNPIKNYVVQRVN</sequence>
<dbReference type="InterPro" id="IPR045767">
    <property type="entry name" value="DUF6134"/>
</dbReference>
<keyword evidence="1" id="KW-0732">Signal</keyword>
<name>A0A1G6PJF9_9BACT</name>
<keyword evidence="3" id="KW-1185">Reference proteome</keyword>
<dbReference type="STRING" id="686796.SAMN04488104_100646"/>
<dbReference type="OrthoDB" id="949196at2"/>
<evidence type="ECO:0000313" key="3">
    <source>
        <dbReference type="Proteomes" id="UP000199060"/>
    </source>
</evidence>
<dbReference type="EMBL" id="FNAC01000006">
    <property type="protein sequence ID" value="SDC79714.1"/>
    <property type="molecule type" value="Genomic_DNA"/>
</dbReference>
<evidence type="ECO:0008006" key="4">
    <source>
        <dbReference type="Google" id="ProtNLM"/>
    </source>
</evidence>
<feature type="signal peptide" evidence="1">
    <location>
        <begin position="1"/>
        <end position="30"/>
    </location>
</feature>
<evidence type="ECO:0000256" key="1">
    <source>
        <dbReference type="SAM" id="SignalP"/>
    </source>
</evidence>
<dbReference type="Proteomes" id="UP000199060">
    <property type="component" value="Unassembled WGS sequence"/>
</dbReference>
<dbReference type="AlphaFoldDB" id="A0A1G6PJF9"/>
<proteinExistence type="predicted"/>
<gene>
    <name evidence="2" type="ORF">SAMN04488104_100646</name>
</gene>
<evidence type="ECO:0000313" key="2">
    <source>
        <dbReference type="EMBL" id="SDC79714.1"/>
    </source>
</evidence>
<dbReference type="Pfam" id="PF19630">
    <property type="entry name" value="DUF6134"/>
    <property type="match status" value="1"/>
</dbReference>
<dbReference type="RefSeq" id="WP_087938182.1">
    <property type="nucleotide sequence ID" value="NZ_FNAC01000006.1"/>
</dbReference>
<accession>A0A1G6PJF9</accession>
<organism evidence="2 3">
    <name type="scientific">Algoriphagus faecimaris</name>
    <dbReference type="NCBI Taxonomy" id="686796"/>
    <lineage>
        <taxon>Bacteria</taxon>
        <taxon>Pseudomonadati</taxon>
        <taxon>Bacteroidota</taxon>
        <taxon>Cytophagia</taxon>
        <taxon>Cytophagales</taxon>
        <taxon>Cyclobacteriaceae</taxon>
        <taxon>Algoriphagus</taxon>
    </lineage>
</organism>